<proteinExistence type="predicted"/>
<feature type="region of interest" description="Disordered" evidence="7">
    <location>
        <begin position="274"/>
        <end position="297"/>
    </location>
</feature>
<dbReference type="Pfam" id="PF00096">
    <property type="entry name" value="zf-C2H2"/>
    <property type="match status" value="4"/>
</dbReference>
<sequence length="689" mass="78849">MKFDPAKKNISNRHKFILQSFCRYFQMKLPLAFVKWDLTQEHFPFCEPCQKIAERLVKLNRQLEILKGELKLVESLVRSKINKISTKYQNVPKTWASPDSRIQTVRDVIMGPRIELTRASFAPVTDSVVIKVEPLIFQDDAYEDFDCFEENVIPEGACDGMEETSPGKIIQKKQTKVIRKRTARKRAKVSKVSTKNSKRGRKIVGGQQSGTSDCHSDGNELLMNVDMVQVDPGIQIEEQSDVIPEKQSRRCAQRSSKIKTKFVTNFRDLGAFDEPTDDCNYEDESDLHDEGEFEDDPRDEDFVLPDDAEDTLAVDSKLNSRIEGSLRANVRRKEEIPVPKSYYVPKVVTRLEGDKYLYKEHKFRGNKTYGFKCCECSSGHVFRKRKQVLLHIREVHTAVPGSSICPTCGKSFSSVMRMRSHKRVHDVSDAVASICELCGKDFKGEQALKHHIAFVHEKESTEMCEICGKKFKTKTMLKAHVTSVHFQEKICFCEICGKGFRSKSSLKMHLQSTHDTESRFACDYCGQRFRRKPHWKRHVQQFHSEPPQIKAARESVPADEEISVDNEEEAVGDVSLRCKYCGKQYNRHNNLTRHLLQIHHINVKGLSWKQGAPRKLLAKVTPQPDAVVKNSLLTLSQSSILVTTTENPNNEERKESIEISSSTTFNAPEQLSEMSVPTVDEPGRVEPWY</sequence>
<dbReference type="PANTHER" id="PTHR24403">
    <property type="entry name" value="ZINC FINGER PROTEIN"/>
    <property type="match status" value="1"/>
</dbReference>
<dbReference type="GO" id="GO:0045944">
    <property type="term" value="P:positive regulation of transcription by RNA polymerase II"/>
    <property type="evidence" value="ECO:0007669"/>
    <property type="project" value="TreeGrafter"/>
</dbReference>
<evidence type="ECO:0000313" key="10">
    <source>
        <dbReference type="Proteomes" id="UP000708208"/>
    </source>
</evidence>
<evidence type="ECO:0000256" key="7">
    <source>
        <dbReference type="SAM" id="MobiDB-lite"/>
    </source>
</evidence>
<evidence type="ECO:0000256" key="6">
    <source>
        <dbReference type="SAM" id="Coils"/>
    </source>
</evidence>
<dbReference type="PROSITE" id="PS00028">
    <property type="entry name" value="ZINC_FINGER_C2H2_1"/>
    <property type="match status" value="5"/>
</dbReference>
<keyword evidence="10" id="KW-1185">Reference proteome</keyword>
<dbReference type="GO" id="GO:0008270">
    <property type="term" value="F:zinc ion binding"/>
    <property type="evidence" value="ECO:0007669"/>
    <property type="project" value="UniProtKB-KW"/>
</dbReference>
<evidence type="ECO:0000256" key="3">
    <source>
        <dbReference type="ARBA" id="ARBA00022771"/>
    </source>
</evidence>
<keyword evidence="2" id="KW-0677">Repeat</keyword>
<feature type="region of interest" description="Disordered" evidence="7">
    <location>
        <begin position="644"/>
        <end position="689"/>
    </location>
</feature>
<feature type="domain" description="C2H2-type" evidence="8">
    <location>
        <begin position="403"/>
        <end position="430"/>
    </location>
</feature>
<accession>A0A8J2ME77</accession>
<protein>
    <recommendedName>
        <fullName evidence="8">C2H2-type domain-containing protein</fullName>
    </recommendedName>
</protein>
<dbReference type="OrthoDB" id="10039931at2759"/>
<feature type="region of interest" description="Disordered" evidence="7">
    <location>
        <begin position="188"/>
        <end position="214"/>
    </location>
</feature>
<gene>
    <name evidence="9" type="ORF">AFUS01_LOCUS46593</name>
</gene>
<evidence type="ECO:0000256" key="5">
    <source>
        <dbReference type="PROSITE-ProRule" id="PRU00042"/>
    </source>
</evidence>
<feature type="domain" description="C2H2-type" evidence="8">
    <location>
        <begin position="433"/>
        <end position="461"/>
    </location>
</feature>
<feature type="domain" description="C2H2-type" evidence="8">
    <location>
        <begin position="491"/>
        <end position="519"/>
    </location>
</feature>
<dbReference type="EMBL" id="CAJVCH010571426">
    <property type="protein sequence ID" value="CAG7837486.1"/>
    <property type="molecule type" value="Genomic_DNA"/>
</dbReference>
<name>A0A8J2ME77_9HEXA</name>
<dbReference type="SMART" id="SM00355">
    <property type="entry name" value="ZnF_C2H2"/>
    <property type="match status" value="7"/>
</dbReference>
<evidence type="ECO:0000256" key="4">
    <source>
        <dbReference type="ARBA" id="ARBA00022833"/>
    </source>
</evidence>
<comment type="caution">
    <text evidence="9">The sequence shown here is derived from an EMBL/GenBank/DDBJ whole genome shotgun (WGS) entry which is preliminary data.</text>
</comment>
<dbReference type="GO" id="GO:0005634">
    <property type="term" value="C:nucleus"/>
    <property type="evidence" value="ECO:0007669"/>
    <property type="project" value="TreeGrafter"/>
</dbReference>
<feature type="compositionally biased region" description="Polar residues" evidence="7">
    <location>
        <begin position="665"/>
        <end position="675"/>
    </location>
</feature>
<evidence type="ECO:0000259" key="8">
    <source>
        <dbReference type="PROSITE" id="PS50157"/>
    </source>
</evidence>
<keyword evidence="3 5" id="KW-0863">Zinc-finger</keyword>
<dbReference type="PANTHER" id="PTHR24403:SF67">
    <property type="entry name" value="FI01116P-RELATED"/>
    <property type="match status" value="1"/>
</dbReference>
<dbReference type="Proteomes" id="UP000708208">
    <property type="component" value="Unassembled WGS sequence"/>
</dbReference>
<keyword evidence="4" id="KW-0862">Zinc</keyword>
<dbReference type="InterPro" id="IPR013087">
    <property type="entry name" value="Znf_C2H2_type"/>
</dbReference>
<evidence type="ECO:0000256" key="1">
    <source>
        <dbReference type="ARBA" id="ARBA00022723"/>
    </source>
</evidence>
<dbReference type="PROSITE" id="PS50157">
    <property type="entry name" value="ZINC_FINGER_C2H2_2"/>
    <property type="match status" value="6"/>
</dbReference>
<feature type="domain" description="C2H2-type" evidence="8">
    <location>
        <begin position="462"/>
        <end position="490"/>
    </location>
</feature>
<evidence type="ECO:0000256" key="2">
    <source>
        <dbReference type="ARBA" id="ARBA00022737"/>
    </source>
</evidence>
<dbReference type="InterPro" id="IPR050688">
    <property type="entry name" value="Zinc_finger/UBP_domain"/>
</dbReference>
<feature type="domain" description="C2H2-type" evidence="8">
    <location>
        <begin position="576"/>
        <end position="599"/>
    </location>
</feature>
<reference evidence="9" key="1">
    <citation type="submission" date="2021-06" db="EMBL/GenBank/DDBJ databases">
        <authorList>
            <person name="Hodson N. C."/>
            <person name="Mongue J. A."/>
            <person name="Jaron S. K."/>
        </authorList>
    </citation>
    <scope>NUCLEOTIDE SEQUENCE</scope>
</reference>
<keyword evidence="6" id="KW-0175">Coiled coil</keyword>
<dbReference type="Pfam" id="PF12874">
    <property type="entry name" value="zf-met"/>
    <property type="match status" value="1"/>
</dbReference>
<feature type="coiled-coil region" evidence="6">
    <location>
        <begin position="49"/>
        <end position="76"/>
    </location>
</feature>
<dbReference type="AlphaFoldDB" id="A0A8J2ME77"/>
<organism evidence="9 10">
    <name type="scientific">Allacma fusca</name>
    <dbReference type="NCBI Taxonomy" id="39272"/>
    <lineage>
        <taxon>Eukaryota</taxon>
        <taxon>Metazoa</taxon>
        <taxon>Ecdysozoa</taxon>
        <taxon>Arthropoda</taxon>
        <taxon>Hexapoda</taxon>
        <taxon>Collembola</taxon>
        <taxon>Symphypleona</taxon>
        <taxon>Sminthuridae</taxon>
        <taxon>Allacma</taxon>
    </lineage>
</organism>
<keyword evidence="1" id="KW-0479">Metal-binding</keyword>
<evidence type="ECO:0000313" key="9">
    <source>
        <dbReference type="EMBL" id="CAG7837486.1"/>
    </source>
</evidence>
<feature type="domain" description="C2H2-type" evidence="8">
    <location>
        <begin position="520"/>
        <end position="548"/>
    </location>
</feature>